<organism evidence="1 2">
    <name type="scientific">Archangium minus</name>
    <dbReference type="NCBI Taxonomy" id="83450"/>
    <lineage>
        <taxon>Bacteria</taxon>
        <taxon>Pseudomonadati</taxon>
        <taxon>Myxococcota</taxon>
        <taxon>Myxococcia</taxon>
        <taxon>Myxococcales</taxon>
        <taxon>Cystobacterineae</taxon>
        <taxon>Archangiaceae</taxon>
        <taxon>Archangium</taxon>
    </lineage>
</organism>
<proteinExistence type="predicted"/>
<reference evidence="1 2" key="1">
    <citation type="submission" date="2019-08" db="EMBL/GenBank/DDBJ databases">
        <title>Archangium and Cystobacter genomes.</title>
        <authorList>
            <person name="Chen I.-C.K."/>
            <person name="Wielgoss S."/>
        </authorList>
    </citation>
    <scope>NUCLEOTIDE SEQUENCE [LARGE SCALE GENOMIC DNA]</scope>
    <source>
        <strain evidence="1 2">Cbm 6</strain>
    </source>
</reference>
<protein>
    <submittedName>
        <fullName evidence="1">Uncharacterized protein</fullName>
    </submittedName>
</protein>
<dbReference type="EMBL" id="CP043494">
    <property type="protein sequence ID" value="WNG45898.1"/>
    <property type="molecule type" value="Genomic_DNA"/>
</dbReference>
<gene>
    <name evidence="1" type="ORF">F0U60_18595</name>
</gene>
<keyword evidence="2" id="KW-1185">Reference proteome</keyword>
<sequence length="108" mass="11891">MAKSIKIPRSRMSAVDRLIRFDFEVPRGATPTPGGLREIIAQAEQAGETLELLDPEGSISLGRVTVFEQRVHSLENTGLDQWVVRLRAEDEKAQDTLAALPPGPPDPY</sequence>
<dbReference type="Proteomes" id="UP001611383">
    <property type="component" value="Chromosome"/>
</dbReference>
<name>A0ABY9WRK9_9BACT</name>
<dbReference type="RefSeq" id="WP_395821661.1">
    <property type="nucleotide sequence ID" value="NZ_CP043494.1"/>
</dbReference>
<evidence type="ECO:0000313" key="1">
    <source>
        <dbReference type="EMBL" id="WNG45898.1"/>
    </source>
</evidence>
<evidence type="ECO:0000313" key="2">
    <source>
        <dbReference type="Proteomes" id="UP001611383"/>
    </source>
</evidence>
<accession>A0ABY9WRK9</accession>